<dbReference type="CDD" id="cd02696">
    <property type="entry name" value="MurNAc-LAA"/>
    <property type="match status" value="1"/>
</dbReference>
<dbReference type="Pfam" id="PF01520">
    <property type="entry name" value="Amidase_3"/>
    <property type="match status" value="1"/>
</dbReference>
<dbReference type="Gene3D" id="3.40.630.40">
    <property type="entry name" value="Zn-dependent exopeptidases"/>
    <property type="match status" value="1"/>
</dbReference>
<dbReference type="SMART" id="SM00646">
    <property type="entry name" value="Ami_3"/>
    <property type="match status" value="1"/>
</dbReference>
<dbReference type="InterPro" id="IPR002508">
    <property type="entry name" value="MurNAc-LAA_cat"/>
</dbReference>
<dbReference type="Proteomes" id="UP000054092">
    <property type="component" value="Unassembled WGS sequence"/>
</dbReference>
<dbReference type="GO" id="GO:0009253">
    <property type="term" value="P:peptidoglycan catabolic process"/>
    <property type="evidence" value="ECO:0007669"/>
    <property type="project" value="InterPro"/>
</dbReference>
<dbReference type="EMBL" id="LGGP01000086">
    <property type="protein sequence ID" value="KUK81053.1"/>
    <property type="molecule type" value="Genomic_DNA"/>
</dbReference>
<dbReference type="PANTHER" id="PTHR30404">
    <property type="entry name" value="N-ACETYLMURAMOYL-L-ALANINE AMIDASE"/>
    <property type="match status" value="1"/>
</dbReference>
<evidence type="ECO:0000313" key="3">
    <source>
        <dbReference type="EMBL" id="KUK81053.1"/>
    </source>
</evidence>
<reference evidence="4" key="1">
    <citation type="journal article" date="2015" name="MBio">
        <title>Genome-Resolved Metagenomic Analysis Reveals Roles for Candidate Phyla and Other Microbial Community Members in Biogeochemical Transformations in Oil Reservoirs.</title>
        <authorList>
            <person name="Hu P."/>
            <person name="Tom L."/>
            <person name="Singh A."/>
            <person name="Thomas B.C."/>
            <person name="Baker B.J."/>
            <person name="Piceno Y.M."/>
            <person name="Andersen G.L."/>
            <person name="Banfield J.F."/>
        </authorList>
    </citation>
    <scope>NUCLEOTIDE SEQUENCE [LARGE SCALE GENOMIC DNA]</scope>
</reference>
<evidence type="ECO:0000259" key="2">
    <source>
        <dbReference type="SMART" id="SM00646"/>
    </source>
</evidence>
<dbReference type="PANTHER" id="PTHR30404:SF0">
    <property type="entry name" value="N-ACETYLMURAMOYL-L-ALANINE AMIDASE AMIC"/>
    <property type="match status" value="1"/>
</dbReference>
<dbReference type="AlphaFoldDB" id="A0A101HQF9"/>
<proteinExistence type="predicted"/>
<evidence type="ECO:0000313" key="4">
    <source>
        <dbReference type="Proteomes" id="UP000054092"/>
    </source>
</evidence>
<accession>A0A101HQF9</accession>
<comment type="caution">
    <text evidence="3">The sequence shown here is derived from an EMBL/GenBank/DDBJ whole genome shotgun (WGS) entry which is preliminary data.</text>
</comment>
<gene>
    <name evidence="3" type="ORF">XD94_0638</name>
</gene>
<evidence type="ECO:0000256" key="1">
    <source>
        <dbReference type="ARBA" id="ARBA00022801"/>
    </source>
</evidence>
<dbReference type="PATRIC" id="fig|1184387.3.peg.996"/>
<dbReference type="GO" id="GO:0008745">
    <property type="term" value="F:N-acetylmuramoyl-L-alanine amidase activity"/>
    <property type="evidence" value="ECO:0007669"/>
    <property type="project" value="InterPro"/>
</dbReference>
<dbReference type="GO" id="GO:0030288">
    <property type="term" value="C:outer membrane-bounded periplasmic space"/>
    <property type="evidence" value="ECO:0007669"/>
    <property type="project" value="TreeGrafter"/>
</dbReference>
<dbReference type="InterPro" id="IPR050695">
    <property type="entry name" value="N-acetylmuramoyl_amidase_3"/>
</dbReference>
<feature type="domain" description="MurNAc-LAA" evidence="2">
    <location>
        <begin position="105"/>
        <end position="224"/>
    </location>
</feature>
<sequence length="230" mass="25514">MHSKNRIVLLIVVMLFTALGFSLTICIDPGHQKEADLTHEPIAPGSETTKAKVSTGTRGVSTGIPEYVFNLELSLMLRDRLLEEGYDVVMTRESHDVNVSNVERAKIANEANADLCIRVHADYSSDSTLKGFMLIIPSSSSKYTAPIYEESRKAAEKIHASLLQISGIKSLGIRVRDDMTGFNWSEVPVLIFEAGFMSNPEEDVLLSTRDYREKLVEALVTGIADYFLTK</sequence>
<protein>
    <submittedName>
        <fullName evidence="3">N-acetylmuramoyl-L-alanine amidase</fullName>
    </submittedName>
</protein>
<organism evidence="3 4">
    <name type="scientific">Mesotoga prima</name>
    <dbReference type="NCBI Taxonomy" id="1184387"/>
    <lineage>
        <taxon>Bacteria</taxon>
        <taxon>Thermotogati</taxon>
        <taxon>Thermotogota</taxon>
        <taxon>Thermotogae</taxon>
        <taxon>Kosmotogales</taxon>
        <taxon>Kosmotogaceae</taxon>
        <taxon>Mesotoga</taxon>
    </lineage>
</organism>
<keyword evidence="1" id="KW-0378">Hydrolase</keyword>
<name>A0A101HQF9_9BACT</name>
<dbReference type="SUPFAM" id="SSF53187">
    <property type="entry name" value="Zn-dependent exopeptidases"/>
    <property type="match status" value="1"/>
</dbReference>